<evidence type="ECO:0000313" key="2">
    <source>
        <dbReference type="Proteomes" id="UP001597260"/>
    </source>
</evidence>
<dbReference type="EMBL" id="JBHTMP010000036">
    <property type="protein sequence ID" value="MFD1323727.1"/>
    <property type="molecule type" value="Genomic_DNA"/>
</dbReference>
<dbReference type="RefSeq" id="WP_377573161.1">
    <property type="nucleotide sequence ID" value="NZ_JBHTMP010000036.1"/>
</dbReference>
<evidence type="ECO:0000313" key="1">
    <source>
        <dbReference type="EMBL" id="MFD1323727.1"/>
    </source>
</evidence>
<comment type="caution">
    <text evidence="1">The sequence shown here is derived from an EMBL/GenBank/DDBJ whole genome shotgun (WGS) entry which is preliminary data.</text>
</comment>
<gene>
    <name evidence="1" type="ORF">ACFQ4H_21805</name>
</gene>
<proteinExistence type="predicted"/>
<reference evidence="2" key="1">
    <citation type="journal article" date="2019" name="Int. J. Syst. Evol. Microbiol.">
        <title>The Global Catalogue of Microorganisms (GCM) 10K type strain sequencing project: providing services to taxonomists for standard genome sequencing and annotation.</title>
        <authorList>
            <consortium name="The Broad Institute Genomics Platform"/>
            <consortium name="The Broad Institute Genome Sequencing Center for Infectious Disease"/>
            <person name="Wu L."/>
            <person name="Ma J."/>
        </authorList>
    </citation>
    <scope>NUCLEOTIDE SEQUENCE [LARGE SCALE GENOMIC DNA]</scope>
    <source>
        <strain evidence="2">JCM 31037</strain>
    </source>
</reference>
<dbReference type="Proteomes" id="UP001597260">
    <property type="component" value="Unassembled WGS sequence"/>
</dbReference>
<sequence>MHARTHLTLHPIPDHLAADTAVAMHSTGTTALDVLRQARLYGTDAVLVMTAAEAHAAP</sequence>
<name>A0ABW3YGU7_9ACTN</name>
<protein>
    <submittedName>
        <fullName evidence="1">Uncharacterized protein</fullName>
    </submittedName>
</protein>
<organism evidence="1 2">
    <name type="scientific">Micromonospora sonneratiae</name>
    <dbReference type="NCBI Taxonomy" id="1184706"/>
    <lineage>
        <taxon>Bacteria</taxon>
        <taxon>Bacillati</taxon>
        <taxon>Actinomycetota</taxon>
        <taxon>Actinomycetes</taxon>
        <taxon>Micromonosporales</taxon>
        <taxon>Micromonosporaceae</taxon>
        <taxon>Micromonospora</taxon>
    </lineage>
</organism>
<keyword evidence="2" id="KW-1185">Reference proteome</keyword>
<accession>A0ABW3YGU7</accession>